<dbReference type="PROSITE" id="PS50082">
    <property type="entry name" value="WD_REPEATS_2"/>
    <property type="match status" value="2"/>
</dbReference>
<feature type="repeat" description="WD" evidence="1">
    <location>
        <begin position="10"/>
        <end position="51"/>
    </location>
</feature>
<dbReference type="Proteomes" id="UP000756346">
    <property type="component" value="Unassembled WGS sequence"/>
</dbReference>
<gene>
    <name evidence="2" type="ORF">B0I36DRAFT_252255</name>
</gene>
<proteinExistence type="predicted"/>
<dbReference type="SUPFAM" id="SSF50978">
    <property type="entry name" value="WD40 repeat-like"/>
    <property type="match status" value="1"/>
</dbReference>
<dbReference type="AlphaFoldDB" id="A0A9P9BKT6"/>
<dbReference type="PROSITE" id="PS50294">
    <property type="entry name" value="WD_REPEATS_REGION"/>
    <property type="match status" value="2"/>
</dbReference>
<name>A0A9P9BKT6_9PEZI</name>
<keyword evidence="3" id="KW-1185">Reference proteome</keyword>
<dbReference type="OrthoDB" id="538223at2759"/>
<organism evidence="2 3">
    <name type="scientific">Microdochium trichocladiopsis</name>
    <dbReference type="NCBI Taxonomy" id="1682393"/>
    <lineage>
        <taxon>Eukaryota</taxon>
        <taxon>Fungi</taxon>
        <taxon>Dikarya</taxon>
        <taxon>Ascomycota</taxon>
        <taxon>Pezizomycotina</taxon>
        <taxon>Sordariomycetes</taxon>
        <taxon>Xylariomycetidae</taxon>
        <taxon>Xylariales</taxon>
        <taxon>Microdochiaceae</taxon>
        <taxon>Microdochium</taxon>
    </lineage>
</organism>
<dbReference type="EMBL" id="JAGTJQ010000010">
    <property type="protein sequence ID" value="KAH7021551.1"/>
    <property type="molecule type" value="Genomic_DNA"/>
</dbReference>
<dbReference type="InterPro" id="IPR015943">
    <property type="entry name" value="WD40/YVTN_repeat-like_dom_sf"/>
</dbReference>
<dbReference type="PANTHER" id="PTHR19879">
    <property type="entry name" value="TRANSCRIPTION INITIATION FACTOR TFIID"/>
    <property type="match status" value="1"/>
</dbReference>
<reference evidence="2" key="1">
    <citation type="journal article" date="2021" name="Nat. Commun.">
        <title>Genetic determinants of endophytism in the Arabidopsis root mycobiome.</title>
        <authorList>
            <person name="Mesny F."/>
            <person name="Miyauchi S."/>
            <person name="Thiergart T."/>
            <person name="Pickel B."/>
            <person name="Atanasova L."/>
            <person name="Karlsson M."/>
            <person name="Huettel B."/>
            <person name="Barry K.W."/>
            <person name="Haridas S."/>
            <person name="Chen C."/>
            <person name="Bauer D."/>
            <person name="Andreopoulos W."/>
            <person name="Pangilinan J."/>
            <person name="LaButti K."/>
            <person name="Riley R."/>
            <person name="Lipzen A."/>
            <person name="Clum A."/>
            <person name="Drula E."/>
            <person name="Henrissat B."/>
            <person name="Kohler A."/>
            <person name="Grigoriev I.V."/>
            <person name="Martin F.M."/>
            <person name="Hacquard S."/>
        </authorList>
    </citation>
    <scope>NUCLEOTIDE SEQUENCE</scope>
    <source>
        <strain evidence="2">MPI-CAGE-CH-0230</strain>
    </source>
</reference>
<dbReference type="InterPro" id="IPR036322">
    <property type="entry name" value="WD40_repeat_dom_sf"/>
</dbReference>
<dbReference type="GeneID" id="70180221"/>
<keyword evidence="1" id="KW-0853">WD repeat</keyword>
<dbReference type="SMART" id="SM00320">
    <property type="entry name" value="WD40"/>
    <property type="match status" value="2"/>
</dbReference>
<sequence>MQDWSVHLQTLKDGNRVKAVAFSHDGGLVASASHDETVRLWDAATDTLRSTLMDHTDWVMDVAFSHDGGLVASASRDGTVRVWDTAVEAATDTPRPELYMPPIDPNLRSIAFSSCDIHLKTDRGVILLPHSLSATISSTANVSNPCLFARGPWIQLDGHDLIAIPPDYQDQILFVSGALIVFHNGGATNASLTLSRRVITSLLGSIVASPSS</sequence>
<dbReference type="Gene3D" id="2.130.10.10">
    <property type="entry name" value="YVTN repeat-like/Quinoprotein amine dehydrogenase"/>
    <property type="match status" value="1"/>
</dbReference>
<feature type="repeat" description="WD" evidence="1">
    <location>
        <begin position="52"/>
        <end position="93"/>
    </location>
</feature>
<dbReference type="RefSeq" id="XP_046007752.1">
    <property type="nucleotide sequence ID" value="XM_046150675.1"/>
</dbReference>
<evidence type="ECO:0000313" key="2">
    <source>
        <dbReference type="EMBL" id="KAH7021551.1"/>
    </source>
</evidence>
<dbReference type="Pfam" id="PF00400">
    <property type="entry name" value="WD40"/>
    <property type="match status" value="2"/>
</dbReference>
<protein>
    <submittedName>
        <fullName evidence="2">WD40-repeat-containing domain protein</fullName>
    </submittedName>
</protein>
<dbReference type="PANTHER" id="PTHR19879:SF9">
    <property type="entry name" value="TRANSCRIPTION INITIATION FACTOR TFIID SUBUNIT 5"/>
    <property type="match status" value="1"/>
</dbReference>
<evidence type="ECO:0000256" key="1">
    <source>
        <dbReference type="PROSITE-ProRule" id="PRU00221"/>
    </source>
</evidence>
<accession>A0A9P9BKT6</accession>
<comment type="caution">
    <text evidence="2">The sequence shown here is derived from an EMBL/GenBank/DDBJ whole genome shotgun (WGS) entry which is preliminary data.</text>
</comment>
<dbReference type="InterPro" id="IPR001680">
    <property type="entry name" value="WD40_rpt"/>
</dbReference>
<evidence type="ECO:0000313" key="3">
    <source>
        <dbReference type="Proteomes" id="UP000756346"/>
    </source>
</evidence>